<comment type="caution">
    <text evidence="1">The sequence shown here is derived from an EMBL/GenBank/DDBJ whole genome shotgun (WGS) entry which is preliminary data.</text>
</comment>
<proteinExistence type="predicted"/>
<keyword evidence="2" id="KW-1185">Reference proteome</keyword>
<gene>
    <name evidence="1" type="ORF">HHI36_016982</name>
</gene>
<dbReference type="EMBL" id="JABFTP020000124">
    <property type="protein sequence ID" value="KAL3279472.1"/>
    <property type="molecule type" value="Genomic_DNA"/>
</dbReference>
<evidence type="ECO:0000313" key="1">
    <source>
        <dbReference type="EMBL" id="KAL3279472.1"/>
    </source>
</evidence>
<sequence length="70" mass="7763">LGTLETIRNNAARLILGASRSSPIPEVPAESDVIPLHVQRQKSLLNYIARITNNPSIQNYTTFNSIQENC</sequence>
<evidence type="ECO:0000313" key="2">
    <source>
        <dbReference type="Proteomes" id="UP001516400"/>
    </source>
</evidence>
<dbReference type="AlphaFoldDB" id="A0ABD2NLB9"/>
<name>A0ABD2NLB9_9CUCU</name>
<reference evidence="1 2" key="1">
    <citation type="journal article" date="2021" name="BMC Biol.">
        <title>Horizontally acquired antibacterial genes associated with adaptive radiation of ladybird beetles.</title>
        <authorList>
            <person name="Li H.S."/>
            <person name="Tang X.F."/>
            <person name="Huang Y.H."/>
            <person name="Xu Z.Y."/>
            <person name="Chen M.L."/>
            <person name="Du X.Y."/>
            <person name="Qiu B.Y."/>
            <person name="Chen P.T."/>
            <person name="Zhang W."/>
            <person name="Slipinski A."/>
            <person name="Escalona H.E."/>
            <person name="Waterhouse R.M."/>
            <person name="Zwick A."/>
            <person name="Pang H."/>
        </authorList>
    </citation>
    <scope>NUCLEOTIDE SEQUENCE [LARGE SCALE GENOMIC DNA]</scope>
    <source>
        <strain evidence="1">SYSU2018</strain>
    </source>
</reference>
<organism evidence="1 2">
    <name type="scientific">Cryptolaemus montrouzieri</name>
    <dbReference type="NCBI Taxonomy" id="559131"/>
    <lineage>
        <taxon>Eukaryota</taxon>
        <taxon>Metazoa</taxon>
        <taxon>Ecdysozoa</taxon>
        <taxon>Arthropoda</taxon>
        <taxon>Hexapoda</taxon>
        <taxon>Insecta</taxon>
        <taxon>Pterygota</taxon>
        <taxon>Neoptera</taxon>
        <taxon>Endopterygota</taxon>
        <taxon>Coleoptera</taxon>
        <taxon>Polyphaga</taxon>
        <taxon>Cucujiformia</taxon>
        <taxon>Coccinelloidea</taxon>
        <taxon>Coccinellidae</taxon>
        <taxon>Scymninae</taxon>
        <taxon>Scymnini</taxon>
        <taxon>Cryptolaemus</taxon>
    </lineage>
</organism>
<feature type="non-terminal residue" evidence="1">
    <location>
        <position position="70"/>
    </location>
</feature>
<accession>A0ABD2NLB9</accession>
<dbReference type="Proteomes" id="UP001516400">
    <property type="component" value="Unassembled WGS sequence"/>
</dbReference>
<feature type="non-terminal residue" evidence="1">
    <location>
        <position position="1"/>
    </location>
</feature>
<protein>
    <submittedName>
        <fullName evidence="1">Uncharacterized protein</fullName>
    </submittedName>
</protein>